<protein>
    <recommendedName>
        <fullName evidence="30">Kynurenine/alpha-aminoadipate aminotransferase, mitochondrial</fullName>
        <ecNumber evidence="28">2.6.1.39</ecNumber>
        <ecNumber evidence="27">2.6.1.4</ecNumber>
        <ecNumber evidence="3">2.6.1.7</ecNumber>
        <ecNumber evidence="29">2.6.1.73</ecNumber>
    </recommendedName>
    <alternativeName>
        <fullName evidence="40">2-aminoadipate aminotransferase</fullName>
    </alternativeName>
    <alternativeName>
        <fullName evidence="33">2-aminoadipate transaminase</fullName>
    </alternativeName>
    <alternativeName>
        <fullName evidence="36">Alpha-aminoadipate aminotransferase</fullName>
    </alternativeName>
    <alternativeName>
        <fullName evidence="35">Glycine transaminase AADAT</fullName>
    </alternativeName>
    <alternativeName>
        <fullName evidence="39">Kynurenine aminotransferase II</fullName>
    </alternativeName>
    <alternativeName>
        <fullName evidence="34">Kynurenine--glyoxylate transaminase AADAT</fullName>
    </alternativeName>
    <alternativeName>
        <fullName evidence="37">Kynurenine--oxoglutarate aminotransferase II</fullName>
    </alternativeName>
    <alternativeName>
        <fullName evidence="38">Kynurenine--oxoglutarate transaminase 2</fullName>
    </alternativeName>
    <alternativeName>
        <fullName evidence="32">Kynurenine--oxoglutarate transaminase II</fullName>
    </alternativeName>
    <alternativeName>
        <fullName evidence="31">Methionine--glyoxylate transaminase AADAT</fullName>
    </alternativeName>
</protein>
<comment type="function">
    <text evidence="25">Transaminase with broad substrate specificity. Has transaminase activity towards aminoadipate, kynurenine, methionine and glutamate. Shows activity also towards tryptophan, aspartate and hydroxykynurenine. Accepts a variety of oxo-acids as amino-group acceptors, with a preference for 2-oxoglutarate, 2-oxocaproic acid, phenylpyruvate and alpha-oxo-gamma-methiol butyric acid. Can also use glyoxylate as amino-group acceptor (in vitro).</text>
</comment>
<evidence type="ECO:0000256" key="27">
    <source>
        <dbReference type="ARBA" id="ARBA00066546"/>
    </source>
</evidence>
<dbReference type="GO" id="GO:0047315">
    <property type="term" value="F:kynurenine-glyoxylate transaminase activity"/>
    <property type="evidence" value="ECO:0007669"/>
    <property type="project" value="UniProtKB-EC"/>
</dbReference>
<evidence type="ECO:0000256" key="32">
    <source>
        <dbReference type="ARBA" id="ARBA00080697"/>
    </source>
</evidence>
<comment type="catalytic activity">
    <reaction evidence="21">
        <text>L-leucine + glyoxylate = 4-methyl-2-oxopentanoate + glycine</text>
        <dbReference type="Rhea" id="RHEA:69128"/>
        <dbReference type="ChEBI" id="CHEBI:17865"/>
        <dbReference type="ChEBI" id="CHEBI:36655"/>
        <dbReference type="ChEBI" id="CHEBI:57305"/>
        <dbReference type="ChEBI" id="CHEBI:57427"/>
    </reaction>
</comment>
<evidence type="ECO:0000256" key="40">
    <source>
        <dbReference type="ARBA" id="ARBA00083735"/>
    </source>
</evidence>
<dbReference type="InterPro" id="IPR015421">
    <property type="entry name" value="PyrdxlP-dep_Trfase_major"/>
</dbReference>
<keyword evidence="5" id="KW-0808">Transferase</keyword>
<evidence type="ECO:0000256" key="31">
    <source>
        <dbReference type="ARBA" id="ARBA00075068"/>
    </source>
</evidence>
<evidence type="ECO:0000313" key="43">
    <source>
        <dbReference type="Proteomes" id="UP000030746"/>
    </source>
</evidence>
<evidence type="ECO:0000256" key="14">
    <source>
        <dbReference type="ARBA" id="ARBA00051759"/>
    </source>
</evidence>
<comment type="catalytic activity">
    <reaction evidence="12">
        <text>4-methylsulfanyl-2-oxobutanoate + L-kynurenine = kynurenate + L-methionine + H2O</text>
        <dbReference type="Rhea" id="RHEA:69096"/>
        <dbReference type="ChEBI" id="CHEBI:15377"/>
        <dbReference type="ChEBI" id="CHEBI:16723"/>
        <dbReference type="ChEBI" id="CHEBI:57844"/>
        <dbReference type="ChEBI" id="CHEBI:57959"/>
        <dbReference type="ChEBI" id="CHEBI:58454"/>
    </reaction>
    <physiologicalReaction direction="left-to-right" evidence="12">
        <dbReference type="Rhea" id="RHEA:69097"/>
    </physiologicalReaction>
</comment>
<feature type="domain" description="Aminotransferase class I/classII large" evidence="41">
    <location>
        <begin position="103"/>
        <end position="417"/>
    </location>
</feature>
<comment type="catalytic activity">
    <reaction evidence="23">
        <text>3-phenylpyruvate + L-kynurenine = kynurenate + L-phenylalanine + H2O</text>
        <dbReference type="Rhea" id="RHEA:66092"/>
        <dbReference type="ChEBI" id="CHEBI:15377"/>
        <dbReference type="ChEBI" id="CHEBI:18005"/>
        <dbReference type="ChEBI" id="CHEBI:57959"/>
        <dbReference type="ChEBI" id="CHEBI:58095"/>
        <dbReference type="ChEBI" id="CHEBI:58454"/>
    </reaction>
    <physiologicalReaction direction="left-to-right" evidence="23">
        <dbReference type="Rhea" id="RHEA:66093"/>
    </physiologicalReaction>
</comment>
<comment type="catalytic activity">
    <reaction evidence="11">
        <text>2-oxopentanoate + L-kynurenine = L-2-aminopentanoate + kynurenate + H2O</text>
        <dbReference type="Rhea" id="RHEA:66076"/>
        <dbReference type="ChEBI" id="CHEBI:15377"/>
        <dbReference type="ChEBI" id="CHEBI:28644"/>
        <dbReference type="ChEBI" id="CHEBI:57959"/>
        <dbReference type="ChEBI" id="CHEBI:58441"/>
        <dbReference type="ChEBI" id="CHEBI:58454"/>
    </reaction>
    <physiologicalReaction direction="left-to-right" evidence="11">
        <dbReference type="Rhea" id="RHEA:66077"/>
    </physiologicalReaction>
</comment>
<dbReference type="EMBL" id="KB199952">
    <property type="protein sequence ID" value="ESP03599.1"/>
    <property type="molecule type" value="Genomic_DNA"/>
</dbReference>
<dbReference type="EC" id="2.6.1.39" evidence="28"/>
<evidence type="ECO:0000256" key="30">
    <source>
        <dbReference type="ARBA" id="ARBA00074091"/>
    </source>
</evidence>
<dbReference type="InterPro" id="IPR015424">
    <property type="entry name" value="PyrdxlP-dep_Trfase"/>
</dbReference>
<comment type="catalytic activity">
    <reaction evidence="10">
        <text>L-2-aminoadipate + glyoxylate = 2-oxoadipate + glycine</text>
        <dbReference type="Rhea" id="RHEA:69112"/>
        <dbReference type="ChEBI" id="CHEBI:36655"/>
        <dbReference type="ChEBI" id="CHEBI:57305"/>
        <dbReference type="ChEBI" id="CHEBI:57499"/>
        <dbReference type="ChEBI" id="CHEBI:58672"/>
    </reaction>
    <physiologicalReaction direction="left-to-right" evidence="10">
        <dbReference type="Rhea" id="RHEA:69113"/>
    </physiologicalReaction>
</comment>
<evidence type="ECO:0000256" key="29">
    <source>
        <dbReference type="ARBA" id="ARBA00067059"/>
    </source>
</evidence>
<gene>
    <name evidence="42" type="ORF">LOTGIDRAFT_224237</name>
</gene>
<evidence type="ECO:0000256" key="37">
    <source>
        <dbReference type="ARBA" id="ARBA00082796"/>
    </source>
</evidence>
<evidence type="ECO:0000256" key="24">
    <source>
        <dbReference type="ARBA" id="ARBA00052831"/>
    </source>
</evidence>
<evidence type="ECO:0000256" key="15">
    <source>
        <dbReference type="ARBA" id="ARBA00051879"/>
    </source>
</evidence>
<dbReference type="KEGG" id="lgi:LOTGIDRAFT_224237"/>
<organism evidence="42 43">
    <name type="scientific">Lottia gigantea</name>
    <name type="common">Giant owl limpet</name>
    <dbReference type="NCBI Taxonomy" id="225164"/>
    <lineage>
        <taxon>Eukaryota</taxon>
        <taxon>Metazoa</taxon>
        <taxon>Spiralia</taxon>
        <taxon>Lophotrochozoa</taxon>
        <taxon>Mollusca</taxon>
        <taxon>Gastropoda</taxon>
        <taxon>Patellogastropoda</taxon>
        <taxon>Lottioidea</taxon>
        <taxon>Lottiidae</taxon>
        <taxon>Lottia</taxon>
    </lineage>
</organism>
<dbReference type="Proteomes" id="UP000030746">
    <property type="component" value="Unassembled WGS sequence"/>
</dbReference>
<evidence type="ECO:0000256" key="26">
    <source>
        <dbReference type="ARBA" id="ARBA00060610"/>
    </source>
</evidence>
<proteinExistence type="inferred from homology"/>
<dbReference type="HOGENOM" id="CLU_017584_0_6_1"/>
<name>V4AHQ7_LOTGI</name>
<evidence type="ECO:0000256" key="23">
    <source>
        <dbReference type="ARBA" id="ARBA00052580"/>
    </source>
</evidence>
<dbReference type="GO" id="GO:0047958">
    <property type="term" value="F:glycine:2-oxoglutarate aminotransferase activity"/>
    <property type="evidence" value="ECO:0007669"/>
    <property type="project" value="UniProtKB-EC"/>
</dbReference>
<dbReference type="GO" id="GO:1901605">
    <property type="term" value="P:alpha-amino acid metabolic process"/>
    <property type="evidence" value="ECO:0007669"/>
    <property type="project" value="TreeGrafter"/>
</dbReference>
<keyword evidence="4" id="KW-0032">Aminotransferase</keyword>
<evidence type="ECO:0000256" key="19">
    <source>
        <dbReference type="ARBA" id="ARBA00052400"/>
    </source>
</evidence>
<evidence type="ECO:0000256" key="36">
    <source>
        <dbReference type="ARBA" id="ARBA00082705"/>
    </source>
</evidence>
<dbReference type="GO" id="GO:0030170">
    <property type="term" value="F:pyridoxal phosphate binding"/>
    <property type="evidence" value="ECO:0007669"/>
    <property type="project" value="InterPro"/>
</dbReference>
<comment type="catalytic activity">
    <reaction evidence="22">
        <text>glycine + 2-oxoglutarate = glyoxylate + L-glutamate</text>
        <dbReference type="Rhea" id="RHEA:14089"/>
        <dbReference type="ChEBI" id="CHEBI:16810"/>
        <dbReference type="ChEBI" id="CHEBI:29985"/>
        <dbReference type="ChEBI" id="CHEBI:36655"/>
        <dbReference type="ChEBI" id="CHEBI:57305"/>
        <dbReference type="EC" id="2.6.1.4"/>
    </reaction>
</comment>
<dbReference type="OMA" id="FMPGEPF"/>
<dbReference type="FunFam" id="3.40.640.10:FF:000071">
    <property type="entry name" value="Kynurenine/alpha-aminoadipate aminotransferase, mitochondrial"/>
    <property type="match status" value="1"/>
</dbReference>
<comment type="catalytic activity">
    <reaction evidence="13">
        <text>2-oxo-3-sulfanylpropanoate + L-kynurenine = kynurenate + L-cysteine + H2O</text>
        <dbReference type="Rhea" id="RHEA:69104"/>
        <dbReference type="ChEBI" id="CHEBI:15377"/>
        <dbReference type="ChEBI" id="CHEBI:35235"/>
        <dbReference type="ChEBI" id="CHEBI:57678"/>
        <dbReference type="ChEBI" id="CHEBI:57959"/>
        <dbReference type="ChEBI" id="CHEBI:58454"/>
    </reaction>
    <physiologicalReaction direction="left-to-right" evidence="13">
        <dbReference type="Rhea" id="RHEA:69105"/>
    </physiologicalReaction>
</comment>
<evidence type="ECO:0000256" key="33">
    <source>
        <dbReference type="ARBA" id="ARBA00080916"/>
    </source>
</evidence>
<dbReference type="GO" id="GO:0047536">
    <property type="term" value="F:2-aminoadipate transaminase activity"/>
    <property type="evidence" value="ECO:0007669"/>
    <property type="project" value="UniProtKB-EC"/>
</dbReference>
<evidence type="ECO:0000256" key="20">
    <source>
        <dbReference type="ARBA" id="ARBA00052404"/>
    </source>
</evidence>
<evidence type="ECO:0000256" key="22">
    <source>
        <dbReference type="ARBA" id="ARBA00052537"/>
    </source>
</evidence>
<dbReference type="OrthoDB" id="691673at2759"/>
<evidence type="ECO:0000256" key="7">
    <source>
        <dbReference type="ARBA" id="ARBA00047478"/>
    </source>
</evidence>
<dbReference type="InterPro" id="IPR050859">
    <property type="entry name" value="Class-I_PLP-dep_aminotransf"/>
</dbReference>
<dbReference type="Gene3D" id="3.90.1150.10">
    <property type="entry name" value="Aspartate Aminotransferase, domain 1"/>
    <property type="match status" value="1"/>
</dbReference>
<sequence length="427" mass="47584">MNYNRFLNVTSLSRKPSPIRVLTGILQQAPPSTISMAGGRPNPSLFPINGVSISLSNGTKLDIEPNLVQKALQYSATPGLSEMLDWIKMLQKNIHNPPTLTSTDENQKLDMLVIPGSQDGLCKAFEAMISKKDNVLIEIPSYSGTLAIVKPIGSYYIGVDSDEHGLIPGKLKEALSKWSPEESKNPNSDIPKLLYCIPNGGNPTGHSLTLQRKEEIYRICQDYDLFLIEDDPYYYLQYDQPYIPSFLSMDVDGRVLRFDSFSKLLSSGMRVGVVTGPKAIVNRIALHMQASVMHTSGISQVLMFKVLENMGLEGFKDHVKTVANFYKSQRDACIKAANKHLTGLVEWNVPNSGMFLWMKLMGVSDSFQLITEKAREKEVLFVPGNAFMLDSEKPCPYVRASFSESSPEDMDKAFQRLAEVLIEAKNN</sequence>
<dbReference type="AlphaFoldDB" id="V4AHQ7"/>
<comment type="catalytic activity">
    <reaction evidence="20">
        <text>glyoxylate + L-methionine = 4-methylsulfanyl-2-oxobutanoate + glycine</text>
        <dbReference type="Rhea" id="RHEA:22884"/>
        <dbReference type="ChEBI" id="CHEBI:16723"/>
        <dbReference type="ChEBI" id="CHEBI:36655"/>
        <dbReference type="ChEBI" id="CHEBI:57305"/>
        <dbReference type="ChEBI" id="CHEBI:57844"/>
        <dbReference type="EC" id="2.6.1.73"/>
    </reaction>
</comment>
<evidence type="ECO:0000256" key="38">
    <source>
        <dbReference type="ARBA" id="ARBA00083236"/>
    </source>
</evidence>
<comment type="catalytic activity">
    <reaction evidence="8">
        <text>L-kynurenine + glyoxylate = kynurenate + glycine + H2O</text>
        <dbReference type="Rhea" id="RHEA:65896"/>
        <dbReference type="ChEBI" id="CHEBI:15377"/>
        <dbReference type="ChEBI" id="CHEBI:36655"/>
        <dbReference type="ChEBI" id="CHEBI:57305"/>
        <dbReference type="ChEBI" id="CHEBI:57959"/>
        <dbReference type="ChEBI" id="CHEBI:58454"/>
        <dbReference type="EC" id="2.6.1.63"/>
    </reaction>
    <physiologicalReaction direction="left-to-right" evidence="8">
        <dbReference type="Rhea" id="RHEA:65897"/>
    </physiologicalReaction>
</comment>
<evidence type="ECO:0000256" key="28">
    <source>
        <dbReference type="ARBA" id="ARBA00067027"/>
    </source>
</evidence>
<comment type="catalytic activity">
    <reaction evidence="15">
        <text>2-oxobutanoate + L-kynurenine = (2S)-2-aminobutanoate + kynurenate + H2O</text>
        <dbReference type="Rhea" id="RHEA:66044"/>
        <dbReference type="ChEBI" id="CHEBI:15377"/>
        <dbReference type="ChEBI" id="CHEBI:16763"/>
        <dbReference type="ChEBI" id="CHEBI:57959"/>
        <dbReference type="ChEBI" id="CHEBI:58454"/>
        <dbReference type="ChEBI" id="CHEBI:74359"/>
    </reaction>
    <physiologicalReaction direction="left-to-right" evidence="15">
        <dbReference type="Rhea" id="RHEA:66045"/>
    </physiologicalReaction>
</comment>
<dbReference type="CTD" id="20247200"/>
<accession>V4AHQ7</accession>
<comment type="catalytic activity">
    <reaction evidence="14">
        <text>2-oxoadipate + L-kynurenine = L-2-aminoadipate + kynurenate + H2O</text>
        <dbReference type="Rhea" id="RHEA:70047"/>
        <dbReference type="ChEBI" id="CHEBI:15377"/>
        <dbReference type="ChEBI" id="CHEBI:57499"/>
        <dbReference type="ChEBI" id="CHEBI:57959"/>
        <dbReference type="ChEBI" id="CHEBI:58454"/>
        <dbReference type="ChEBI" id="CHEBI:58672"/>
    </reaction>
    <physiologicalReaction direction="left-to-right" evidence="14">
        <dbReference type="Rhea" id="RHEA:70048"/>
    </physiologicalReaction>
</comment>
<evidence type="ECO:0000256" key="10">
    <source>
        <dbReference type="ARBA" id="ARBA00050937"/>
    </source>
</evidence>
<comment type="catalytic activity">
    <reaction evidence="9">
        <text>L-tyrosine + glyoxylate = 3-(4-hydroxyphenyl)pyruvate + glycine</text>
        <dbReference type="Rhea" id="RHEA:69116"/>
        <dbReference type="ChEBI" id="CHEBI:36242"/>
        <dbReference type="ChEBI" id="CHEBI:36655"/>
        <dbReference type="ChEBI" id="CHEBI:57305"/>
        <dbReference type="ChEBI" id="CHEBI:58315"/>
    </reaction>
</comment>
<evidence type="ECO:0000256" key="25">
    <source>
        <dbReference type="ARBA" id="ARBA00056991"/>
    </source>
</evidence>
<dbReference type="GO" id="GO:0050094">
    <property type="term" value="F:methionine-glyoxylate transaminase activity"/>
    <property type="evidence" value="ECO:0007669"/>
    <property type="project" value="UniProtKB-EC"/>
</dbReference>
<dbReference type="FunFam" id="3.90.1150.10:FF:000166">
    <property type="entry name" value="Kynurenine/alpha-aminoadipate aminotransferase, mitochondrial"/>
    <property type="match status" value="1"/>
</dbReference>
<comment type="catalytic activity">
    <reaction evidence="7">
        <text>L-kynurenine + 2-oxoglutarate = kynurenate + L-glutamate + H2O</text>
        <dbReference type="Rhea" id="RHEA:65560"/>
        <dbReference type="ChEBI" id="CHEBI:15377"/>
        <dbReference type="ChEBI" id="CHEBI:16810"/>
        <dbReference type="ChEBI" id="CHEBI:29985"/>
        <dbReference type="ChEBI" id="CHEBI:57959"/>
        <dbReference type="ChEBI" id="CHEBI:58454"/>
        <dbReference type="EC" id="2.6.1.7"/>
    </reaction>
    <physiologicalReaction direction="left-to-right" evidence="7">
        <dbReference type="Rhea" id="RHEA:65561"/>
    </physiologicalReaction>
</comment>
<evidence type="ECO:0000313" key="42">
    <source>
        <dbReference type="EMBL" id="ESP03599.1"/>
    </source>
</evidence>
<evidence type="ECO:0000256" key="1">
    <source>
        <dbReference type="ARBA" id="ARBA00001933"/>
    </source>
</evidence>
<comment type="catalytic activity">
    <reaction evidence="16">
        <text>indole-3-pyruvate + L-kynurenine = kynurenate + L-tryptophan + H2O</text>
        <dbReference type="Rhea" id="RHEA:66052"/>
        <dbReference type="ChEBI" id="CHEBI:15377"/>
        <dbReference type="ChEBI" id="CHEBI:17640"/>
        <dbReference type="ChEBI" id="CHEBI:57912"/>
        <dbReference type="ChEBI" id="CHEBI:57959"/>
        <dbReference type="ChEBI" id="CHEBI:58454"/>
    </reaction>
    <physiologicalReaction direction="left-to-right" evidence="16">
        <dbReference type="Rhea" id="RHEA:66053"/>
    </physiologicalReaction>
</comment>
<evidence type="ECO:0000256" key="17">
    <source>
        <dbReference type="ARBA" id="ARBA00052128"/>
    </source>
</evidence>
<dbReference type="EC" id="2.6.1.4" evidence="27"/>
<dbReference type="PANTHER" id="PTHR42790">
    <property type="entry name" value="AMINOTRANSFERASE"/>
    <property type="match status" value="1"/>
</dbReference>
<evidence type="ECO:0000256" key="2">
    <source>
        <dbReference type="ARBA" id="ARBA00007441"/>
    </source>
</evidence>
<comment type="catalytic activity">
    <reaction evidence="19">
        <text>glyoxylate + L-phenylalanine = 3-phenylpyruvate + glycine</text>
        <dbReference type="Rhea" id="RHEA:69120"/>
        <dbReference type="ChEBI" id="CHEBI:18005"/>
        <dbReference type="ChEBI" id="CHEBI:36655"/>
        <dbReference type="ChEBI" id="CHEBI:57305"/>
        <dbReference type="ChEBI" id="CHEBI:58095"/>
    </reaction>
</comment>
<evidence type="ECO:0000256" key="6">
    <source>
        <dbReference type="ARBA" id="ARBA00022898"/>
    </source>
</evidence>
<dbReference type="InterPro" id="IPR015422">
    <property type="entry name" value="PyrdxlP-dep_Trfase_small"/>
</dbReference>
<evidence type="ECO:0000256" key="16">
    <source>
        <dbReference type="ARBA" id="ARBA00052124"/>
    </source>
</evidence>
<dbReference type="RefSeq" id="XP_009045687.1">
    <property type="nucleotide sequence ID" value="XM_009047439.1"/>
</dbReference>
<dbReference type="STRING" id="225164.V4AHQ7"/>
<dbReference type="Gene3D" id="3.40.640.10">
    <property type="entry name" value="Type I PLP-dependent aspartate aminotransferase-like (Major domain)"/>
    <property type="match status" value="1"/>
</dbReference>
<comment type="pathway">
    <text evidence="26">Amino-acid degradation; L-lysine degradation via saccharopine pathway; glutaryl-CoA from L-lysine: step 4/6.</text>
</comment>
<evidence type="ECO:0000259" key="41">
    <source>
        <dbReference type="Pfam" id="PF00155"/>
    </source>
</evidence>
<evidence type="ECO:0000256" key="4">
    <source>
        <dbReference type="ARBA" id="ARBA00022576"/>
    </source>
</evidence>
<comment type="catalytic activity">
    <reaction evidence="24">
        <text>4-methyl-2-oxopentanoate + L-kynurenine = kynurenate + L-leucine + H2O</text>
        <dbReference type="Rhea" id="RHEA:66068"/>
        <dbReference type="ChEBI" id="CHEBI:15377"/>
        <dbReference type="ChEBI" id="CHEBI:17865"/>
        <dbReference type="ChEBI" id="CHEBI:57427"/>
        <dbReference type="ChEBI" id="CHEBI:57959"/>
        <dbReference type="ChEBI" id="CHEBI:58454"/>
    </reaction>
    <physiologicalReaction direction="left-to-right" evidence="24">
        <dbReference type="Rhea" id="RHEA:66069"/>
    </physiologicalReaction>
</comment>
<evidence type="ECO:0000256" key="21">
    <source>
        <dbReference type="ARBA" id="ARBA00052518"/>
    </source>
</evidence>
<dbReference type="GeneID" id="20247200"/>
<evidence type="ECO:0000256" key="35">
    <source>
        <dbReference type="ARBA" id="ARBA00082040"/>
    </source>
</evidence>
<evidence type="ECO:0000256" key="8">
    <source>
        <dbReference type="ARBA" id="ARBA00047677"/>
    </source>
</evidence>
<dbReference type="InterPro" id="IPR004839">
    <property type="entry name" value="Aminotransferase_I/II_large"/>
</dbReference>
<evidence type="ECO:0000256" key="3">
    <source>
        <dbReference type="ARBA" id="ARBA00012751"/>
    </source>
</evidence>
<evidence type="ECO:0000256" key="18">
    <source>
        <dbReference type="ARBA" id="ARBA00052393"/>
    </source>
</evidence>
<comment type="similarity">
    <text evidence="2">Belongs to the class-I pyridoxal-phosphate-dependent aminotransferase family.</text>
</comment>
<comment type="cofactor">
    <cofactor evidence="1">
        <name>pyridoxal 5'-phosphate</name>
        <dbReference type="ChEBI" id="CHEBI:597326"/>
    </cofactor>
</comment>
<reference evidence="42 43" key="1">
    <citation type="journal article" date="2013" name="Nature">
        <title>Insights into bilaterian evolution from three spiralian genomes.</title>
        <authorList>
            <person name="Simakov O."/>
            <person name="Marletaz F."/>
            <person name="Cho S.J."/>
            <person name="Edsinger-Gonzales E."/>
            <person name="Havlak P."/>
            <person name="Hellsten U."/>
            <person name="Kuo D.H."/>
            <person name="Larsson T."/>
            <person name="Lv J."/>
            <person name="Arendt D."/>
            <person name="Savage R."/>
            <person name="Osoegawa K."/>
            <person name="de Jong P."/>
            <person name="Grimwood J."/>
            <person name="Chapman J.A."/>
            <person name="Shapiro H."/>
            <person name="Aerts A."/>
            <person name="Otillar R.P."/>
            <person name="Terry A.Y."/>
            <person name="Boore J.L."/>
            <person name="Grigoriev I.V."/>
            <person name="Lindberg D.R."/>
            <person name="Seaver E.C."/>
            <person name="Weisblat D.A."/>
            <person name="Putnam N.H."/>
            <person name="Rokhsar D.S."/>
        </authorList>
    </citation>
    <scope>NUCLEOTIDE SEQUENCE [LARGE SCALE GENOMIC DNA]</scope>
</reference>
<evidence type="ECO:0000256" key="13">
    <source>
        <dbReference type="ARBA" id="ARBA00051742"/>
    </source>
</evidence>
<evidence type="ECO:0000256" key="5">
    <source>
        <dbReference type="ARBA" id="ARBA00022679"/>
    </source>
</evidence>
<dbReference type="GO" id="GO:0005759">
    <property type="term" value="C:mitochondrial matrix"/>
    <property type="evidence" value="ECO:0007669"/>
    <property type="project" value="UniProtKB-ARBA"/>
</dbReference>
<dbReference type="CDD" id="cd00609">
    <property type="entry name" value="AAT_like"/>
    <property type="match status" value="1"/>
</dbReference>
<dbReference type="GO" id="GO:0016212">
    <property type="term" value="F:kynurenine-oxoglutarate transaminase activity"/>
    <property type="evidence" value="ECO:0007669"/>
    <property type="project" value="UniProtKB-EC"/>
</dbReference>
<evidence type="ECO:0000256" key="34">
    <source>
        <dbReference type="ARBA" id="ARBA00081438"/>
    </source>
</evidence>
<keyword evidence="6" id="KW-0663">Pyridoxal phosphate</keyword>
<evidence type="ECO:0000256" key="12">
    <source>
        <dbReference type="ARBA" id="ARBA00051184"/>
    </source>
</evidence>
<dbReference type="EC" id="2.6.1.73" evidence="29"/>
<comment type="catalytic activity">
    <reaction evidence="17">
        <text>2-oxohexanoate + L-kynurenine = L-2-aminohexanoate + kynurenate + H2O</text>
        <dbReference type="Rhea" id="RHEA:66060"/>
        <dbReference type="ChEBI" id="CHEBI:15377"/>
        <dbReference type="ChEBI" id="CHEBI:35177"/>
        <dbReference type="ChEBI" id="CHEBI:57959"/>
        <dbReference type="ChEBI" id="CHEBI:58454"/>
        <dbReference type="ChEBI" id="CHEBI:58455"/>
    </reaction>
    <physiologicalReaction direction="left-to-right" evidence="17">
        <dbReference type="Rhea" id="RHEA:66061"/>
    </physiologicalReaction>
</comment>
<dbReference type="SUPFAM" id="SSF53383">
    <property type="entry name" value="PLP-dependent transferases"/>
    <property type="match status" value="1"/>
</dbReference>
<dbReference type="EC" id="2.6.1.7" evidence="3"/>
<dbReference type="PANTHER" id="PTHR42790:SF19">
    <property type="entry name" value="KYNURENINE_ALPHA-AMINOADIPATE AMINOTRANSFERASE, MITOCHONDRIAL"/>
    <property type="match status" value="1"/>
</dbReference>
<evidence type="ECO:0000256" key="39">
    <source>
        <dbReference type="ARBA" id="ARBA00083286"/>
    </source>
</evidence>
<comment type="catalytic activity">
    <reaction evidence="18">
        <text>L-tryptophan + glyoxylate = indole-3-pyruvate + glycine</text>
        <dbReference type="Rhea" id="RHEA:69124"/>
        <dbReference type="ChEBI" id="CHEBI:17640"/>
        <dbReference type="ChEBI" id="CHEBI:36655"/>
        <dbReference type="ChEBI" id="CHEBI:57305"/>
        <dbReference type="ChEBI" id="CHEBI:57912"/>
    </reaction>
</comment>
<evidence type="ECO:0000256" key="11">
    <source>
        <dbReference type="ARBA" id="ARBA00051090"/>
    </source>
</evidence>
<dbReference type="Pfam" id="PF00155">
    <property type="entry name" value="Aminotran_1_2"/>
    <property type="match status" value="1"/>
</dbReference>
<evidence type="ECO:0000256" key="9">
    <source>
        <dbReference type="ARBA" id="ARBA00050142"/>
    </source>
</evidence>
<keyword evidence="43" id="KW-1185">Reference proteome</keyword>